<comment type="caution">
    <text evidence="5">The sequence shown here is derived from an EMBL/GenBank/DDBJ whole genome shotgun (WGS) entry which is preliminary data.</text>
</comment>
<feature type="domain" description="MAM" evidence="3">
    <location>
        <begin position="887"/>
        <end position="1066"/>
    </location>
</feature>
<keyword evidence="1 2" id="KW-0732">Signal</keyword>
<dbReference type="Proteomes" id="UP000239997">
    <property type="component" value="Unassembled WGS sequence"/>
</dbReference>
<evidence type="ECO:0000256" key="2">
    <source>
        <dbReference type="SAM" id="SignalP"/>
    </source>
</evidence>
<dbReference type="PROSITE" id="PS50060">
    <property type="entry name" value="MAM_2"/>
    <property type="match status" value="1"/>
</dbReference>
<dbReference type="InterPro" id="IPR013320">
    <property type="entry name" value="ConA-like_dom_sf"/>
</dbReference>
<dbReference type="InterPro" id="IPR003961">
    <property type="entry name" value="FN3_dom"/>
</dbReference>
<feature type="domain" description="Fibronectin type-III" evidence="4">
    <location>
        <begin position="789"/>
        <end position="881"/>
    </location>
</feature>
<dbReference type="InterPro" id="IPR000998">
    <property type="entry name" value="MAM_dom"/>
</dbReference>
<evidence type="ECO:0000259" key="4">
    <source>
        <dbReference type="PROSITE" id="PS50853"/>
    </source>
</evidence>
<dbReference type="Pfam" id="PF00629">
    <property type="entry name" value="MAM"/>
    <property type="match status" value="1"/>
</dbReference>
<organism evidence="5 6">
    <name type="scientific">Nonlabens ulvanivorans</name>
    <name type="common">Persicivirga ulvanivorans</name>
    <dbReference type="NCBI Taxonomy" id="906888"/>
    <lineage>
        <taxon>Bacteria</taxon>
        <taxon>Pseudomonadati</taxon>
        <taxon>Bacteroidota</taxon>
        <taxon>Flavobacteriia</taxon>
        <taxon>Flavobacteriales</taxon>
        <taxon>Flavobacteriaceae</taxon>
        <taxon>Nonlabens</taxon>
    </lineage>
</organism>
<keyword evidence="6" id="KW-1185">Reference proteome</keyword>
<evidence type="ECO:0000259" key="3">
    <source>
        <dbReference type="PROSITE" id="PS50060"/>
    </source>
</evidence>
<evidence type="ECO:0000256" key="1">
    <source>
        <dbReference type="ARBA" id="ARBA00022729"/>
    </source>
</evidence>
<feature type="domain" description="Fibronectin type-III" evidence="4">
    <location>
        <begin position="150"/>
        <end position="243"/>
    </location>
</feature>
<dbReference type="SMART" id="SM00137">
    <property type="entry name" value="MAM"/>
    <property type="match status" value="1"/>
</dbReference>
<feature type="signal peptide" evidence="2">
    <location>
        <begin position="1"/>
        <end position="21"/>
    </location>
</feature>
<dbReference type="InterPro" id="IPR036116">
    <property type="entry name" value="FN3_sf"/>
</dbReference>
<reference evidence="5 6" key="1">
    <citation type="submission" date="2018-03" db="EMBL/GenBank/DDBJ databases">
        <title>Genomic Encyclopedia of Archaeal and Bacterial Type Strains, Phase II (KMG-II): from individual species to whole genera.</title>
        <authorList>
            <person name="Goeker M."/>
        </authorList>
    </citation>
    <scope>NUCLEOTIDE SEQUENCE [LARGE SCALE GENOMIC DNA]</scope>
    <source>
        <strain evidence="5 6">DSM 22727</strain>
    </source>
</reference>
<dbReference type="SUPFAM" id="SSF49899">
    <property type="entry name" value="Concanavalin A-like lectins/glucanases"/>
    <property type="match status" value="1"/>
</dbReference>
<dbReference type="InterPro" id="IPR013783">
    <property type="entry name" value="Ig-like_fold"/>
</dbReference>
<dbReference type="NCBIfam" id="TIGR04183">
    <property type="entry name" value="Por_Secre_tail"/>
    <property type="match status" value="1"/>
</dbReference>
<protein>
    <submittedName>
        <fullName evidence="5">Secreted protein (Por secretion system target)</fullName>
    </submittedName>
</protein>
<feature type="chain" id="PRO_5045540377" evidence="2">
    <location>
        <begin position="22"/>
        <end position="1709"/>
    </location>
</feature>
<feature type="domain" description="Fibronectin type-III" evidence="4">
    <location>
        <begin position="1334"/>
        <end position="1432"/>
    </location>
</feature>
<dbReference type="CDD" id="cd00063">
    <property type="entry name" value="FN3"/>
    <property type="match status" value="2"/>
</dbReference>
<dbReference type="NCBIfam" id="NF038128">
    <property type="entry name" value="choice_anch_J"/>
    <property type="match status" value="1"/>
</dbReference>
<name>A0ABX5EA18_NONUL</name>
<dbReference type="Gene3D" id="2.60.120.200">
    <property type="match status" value="2"/>
</dbReference>
<dbReference type="Gene3D" id="2.60.40.10">
    <property type="entry name" value="Immunoglobulins"/>
    <property type="match status" value="6"/>
</dbReference>
<sequence length="1709" mass="178486">MKLKLLLLSMLMSLTCIMTQAQPPNDTFAGAIPITIPVQGATSPQFTLPFTTDGTTDSGQDNVGCSASGNDQFFTWTATELTLTFTSLNPGSPGIAIYDAVSGTQISCSNTFVTNALQSGWALGDNLVIQIYDFNGSSADVAFDLFTIPCPAPSGLSEVEGATSADVSWTNNSTSTDTVLEYGLDPLTAGTGTIINIPGGATTVNIPGLSPETDYEYILTQDCSAAGNGSSVAATGSFTTTALCPLPTSFAASNITATTLDLSWVNTSSSTVSSVEYGVDGFTIGSGTVVAAGANSASITGLMPNTDYDFYVTQDCTSATNGLSVTEGPLSVETLCAAFVPDYLETFDSFVPNCWEEASNGDLTTGPTTFGSGDWGSEEFAHAATSGGGAVNVNLFNANTSDWVLSPLFDLSAGGYEVNLDVALTSYNSTAADVMGSDDEVVLAYTLDGSTWTAIQTWTAANQPATAGETFNADISTITGSTVQFGIYASEGTVDDTEDYDFHIDNFQVRTIPSCLDSNNLQLVSATQTTADITWDSNNSGTAGNFEYLLDTANSYPTGPGAMVAPTGTLTGVTGTTLPVAQAGQITGLMPSTDYDVYIREICTGTDTSPWSAALAFTTACAPITDFNEDFDSVSTPDLPSCWSFFATDIATGTDPYVRTSTSADNSAPNGVQLYSGSANGTTIPADVLLISPVLSNLNAGTHRVKFFADITVATSTVEVGTMTDPNDPTTFTALGTFSPTTTHTEYIQNFDTYAGTDTYIAFKHVFASTFDNLYLDNIVWEMIPACQAPLDITLLSATDTMATIGWTNNNGSTVSSITYGPVGFDPTMTGTTVAGGADTATITGLTGETNYDFYVTQDCSATGDGLSTQSGPLSIQTPCAAIAAPYFVDFENFSAATSGFVNDQCWNEISSGAYDWAIDNAGGTGSSNTGPSGAFSGTTFMFVEASNGSNGDVATVLSRAVDLSALTAPSVTFYYHMYGAFITDLTVAVSTDNGATFTTELTITGQQQTASADPWEQAIIDLSSYAGQTVIVAFTTSKSTMTGNTYEGDVSIDDVSFDELPTCNDVSSVTVDSVTADSITVSWTENSIPPATAWEIIAVPSGDPAPAVGTSNATSNPFVIMALTAETAYDVYVRSDCSTTFVGPITATTDCAVIVPDALETFDTFVPNCWEEASDGDLTTGPTGFGSGDWSSEEFAHNATSGGGAVNINLYRNVASDWVISPLYDLSAGGYELNLDVAVTDYNSSAAGVMGSDDQVVLVYTTDGTTWTALQTWDVSNQPATAGETYNDALTGITSATVRFAIYATDGAVDDAGIDYDFHIDNFQVRTPPSCPDTSNLTLVNNTDVAATINFDSGNATSAGNYEYSLTTVAGTAPAVSGAWTDVAGAMPNVTYTINGLTAQTEYFVHVREVCAVGDESAWSTTPINFTTDCGAVTMFPAVTDFTNNVPNACWSEAGDGEIATGPTGVGASNWKDGRAYTNGVGTVVPSNVMNLYRLGDREWLISETYDLTSLTTKVLTVEVAVTDYAFSGTSTAADTGVMGSDDSVDLLITVDSGLTWTSLDAWNVGNQPAVTGDSYFYDLAAYSGTVQFAFLASDGAADDTEDYDFHVSRFVVDATAGNEDIALENSVSLYPNPVSGDMMTINLGNVPASKVSIAIFNTLGQQVMTREFDNVSNNTIVMDNLSSLTSGVYLLNISNGDSTAVKRFIKQ</sequence>
<dbReference type="EMBL" id="PVNA01000001">
    <property type="protein sequence ID" value="PRX15347.1"/>
    <property type="molecule type" value="Genomic_DNA"/>
</dbReference>
<dbReference type="SUPFAM" id="SSF49265">
    <property type="entry name" value="Fibronectin type III"/>
    <property type="match status" value="3"/>
</dbReference>
<proteinExistence type="predicted"/>
<accession>A0ABX5EA18</accession>
<dbReference type="PROSITE" id="PS50853">
    <property type="entry name" value="FN3"/>
    <property type="match status" value="3"/>
</dbReference>
<dbReference type="InterPro" id="IPR026444">
    <property type="entry name" value="Secre_tail"/>
</dbReference>
<evidence type="ECO:0000313" key="5">
    <source>
        <dbReference type="EMBL" id="PRX15347.1"/>
    </source>
</evidence>
<dbReference type="SMART" id="SM00060">
    <property type="entry name" value="FN3"/>
    <property type="match status" value="6"/>
</dbReference>
<gene>
    <name evidence="5" type="ORF">LY02_00564</name>
</gene>
<dbReference type="RefSeq" id="WP_081866586.1">
    <property type="nucleotide sequence ID" value="NZ_JPJI01000032.1"/>
</dbReference>
<evidence type="ECO:0000313" key="6">
    <source>
        <dbReference type="Proteomes" id="UP000239997"/>
    </source>
</evidence>
<dbReference type="Pfam" id="PF18962">
    <property type="entry name" value="Por_Secre_tail"/>
    <property type="match status" value="1"/>
</dbReference>